<keyword evidence="3" id="KW-0436">Ligase</keyword>
<evidence type="ECO:0000256" key="1">
    <source>
        <dbReference type="PROSITE-ProRule" id="PRU00409"/>
    </source>
</evidence>
<dbReference type="PROSITE" id="PS50975">
    <property type="entry name" value="ATP_GRASP"/>
    <property type="match status" value="1"/>
</dbReference>
<dbReference type="Gene3D" id="3.30.470.20">
    <property type="entry name" value="ATP-grasp fold, B domain"/>
    <property type="match status" value="2"/>
</dbReference>
<evidence type="ECO:0000313" key="3">
    <source>
        <dbReference type="EMBL" id="PIS14068.1"/>
    </source>
</evidence>
<dbReference type="InterPro" id="IPR011761">
    <property type="entry name" value="ATP-grasp"/>
</dbReference>
<evidence type="ECO:0000313" key="4">
    <source>
        <dbReference type="Proteomes" id="UP000230033"/>
    </source>
</evidence>
<sequence length="430" mass="47196">MLNASSILGMNARNRLYLSFNAARGRAIADSKLRTKKILAKVGLPTPQLLAVFKTPADVYNFDWTSLPDNFVLKPCSGFGGGGITIIRKKAKRVGEWRLMDNALITVPELQLRALDILAGQYSLHNLPDQAFIEERIKIARIFQNLAFQGTPDVRVIVFNKVPVMAMLRLPTAASGGKANLHQGAIGAGIDLAIGMTTWGVCQGQPIKNIPDTGRPISGIKLPGWNTILTLAVKTQEAIPDLGYAGVDIIYDKDRGPMILELNARPGLEIQNANLVPLRKRLERIEGLEVLNAEHGVRIAKALFAGRFADRLMAEEGIKIVGSVEEIKVLADNDAKVPVLARVDTGAFRSSIDKELAKKLGLLKKTNILWKDRFEYRSATGLQSRPVIGLTFWLAGRKIKTSFSVADRSKMRHQALIGRNDLAGFLVRPD</sequence>
<dbReference type="InterPro" id="IPR021109">
    <property type="entry name" value="Peptidase_aspartic_dom_sf"/>
</dbReference>
<dbReference type="GO" id="GO:0005737">
    <property type="term" value="C:cytoplasm"/>
    <property type="evidence" value="ECO:0007669"/>
    <property type="project" value="TreeGrafter"/>
</dbReference>
<dbReference type="GO" id="GO:0005524">
    <property type="term" value="F:ATP binding"/>
    <property type="evidence" value="ECO:0007669"/>
    <property type="project" value="UniProtKB-UniRule"/>
</dbReference>
<organism evidence="3 4">
    <name type="scientific">Candidatus Shapirobacteria bacterium CG09_land_8_20_14_0_10_47_13</name>
    <dbReference type="NCBI Taxonomy" id="1974481"/>
    <lineage>
        <taxon>Bacteria</taxon>
        <taxon>Candidatus Shapironibacteriota</taxon>
    </lineage>
</organism>
<dbReference type="GO" id="GO:0009432">
    <property type="term" value="P:SOS response"/>
    <property type="evidence" value="ECO:0007669"/>
    <property type="project" value="TreeGrafter"/>
</dbReference>
<dbReference type="PANTHER" id="PTHR21621">
    <property type="entry name" value="RIBOSOMAL PROTEIN S6 MODIFICATION PROTEIN"/>
    <property type="match status" value="1"/>
</dbReference>
<dbReference type="EMBL" id="PEZJ01000010">
    <property type="protein sequence ID" value="PIS14068.1"/>
    <property type="molecule type" value="Genomic_DNA"/>
</dbReference>
<accession>A0A2H0WQ60</accession>
<gene>
    <name evidence="3" type="ORF">COT65_00875</name>
</gene>
<reference evidence="4" key="1">
    <citation type="submission" date="2017-09" db="EMBL/GenBank/DDBJ databases">
        <title>Depth-based differentiation of microbial function through sediment-hosted aquifers and enrichment of novel symbionts in the deep terrestrial subsurface.</title>
        <authorList>
            <person name="Probst A.J."/>
            <person name="Ladd B."/>
            <person name="Jarett J.K."/>
            <person name="Geller-Mcgrath D.E."/>
            <person name="Sieber C.M.K."/>
            <person name="Emerson J.B."/>
            <person name="Anantharaman K."/>
            <person name="Thomas B.C."/>
            <person name="Malmstrom R."/>
            <person name="Stieglmeier M."/>
            <person name="Klingl A."/>
            <person name="Woyke T."/>
            <person name="Ryan C.M."/>
            <person name="Banfield J.F."/>
        </authorList>
    </citation>
    <scope>NUCLEOTIDE SEQUENCE [LARGE SCALE GENOMIC DNA]</scope>
</reference>
<keyword evidence="1" id="KW-0067">ATP-binding</keyword>
<dbReference type="Pfam" id="PF14397">
    <property type="entry name" value="ATPgrasp_ST"/>
    <property type="match status" value="1"/>
</dbReference>
<dbReference type="PANTHER" id="PTHR21621:SF0">
    <property type="entry name" value="BETA-CITRYLGLUTAMATE SYNTHASE B-RELATED"/>
    <property type="match status" value="1"/>
</dbReference>
<proteinExistence type="predicted"/>
<dbReference type="SUPFAM" id="SSF50630">
    <property type="entry name" value="Acid proteases"/>
    <property type="match status" value="1"/>
</dbReference>
<feature type="domain" description="ATP-grasp" evidence="2">
    <location>
        <begin position="36"/>
        <end position="299"/>
    </location>
</feature>
<comment type="caution">
    <text evidence="3">The sequence shown here is derived from an EMBL/GenBank/DDBJ whole genome shotgun (WGS) entry which is preliminary data.</text>
</comment>
<dbReference type="InterPro" id="IPR039523">
    <property type="entry name" value="RimK-rel_E_lig_ATP-grasp"/>
</dbReference>
<dbReference type="AlphaFoldDB" id="A0A2H0WQ60"/>
<protein>
    <submittedName>
        <fullName evidence="3">Alpha-L-glutamate ligase-like protein</fullName>
    </submittedName>
</protein>
<evidence type="ECO:0000259" key="2">
    <source>
        <dbReference type="PROSITE" id="PS50975"/>
    </source>
</evidence>
<name>A0A2H0WQ60_9BACT</name>
<dbReference type="Proteomes" id="UP000230033">
    <property type="component" value="Unassembled WGS sequence"/>
</dbReference>
<keyword evidence="1" id="KW-0547">Nucleotide-binding</keyword>
<dbReference type="SUPFAM" id="SSF56059">
    <property type="entry name" value="Glutathione synthetase ATP-binding domain-like"/>
    <property type="match status" value="1"/>
</dbReference>
<dbReference type="GO" id="GO:0046872">
    <property type="term" value="F:metal ion binding"/>
    <property type="evidence" value="ECO:0007669"/>
    <property type="project" value="InterPro"/>
</dbReference>
<dbReference type="GO" id="GO:0018169">
    <property type="term" value="F:ribosomal S6-glutamic acid ligase activity"/>
    <property type="evidence" value="ECO:0007669"/>
    <property type="project" value="TreeGrafter"/>
</dbReference>
<dbReference type="Gene3D" id="2.40.70.10">
    <property type="entry name" value="Acid Proteases"/>
    <property type="match status" value="1"/>
</dbReference>